<dbReference type="GO" id="GO:0004190">
    <property type="term" value="F:aspartic-type endopeptidase activity"/>
    <property type="evidence" value="ECO:0007669"/>
    <property type="project" value="UniProtKB-KW"/>
</dbReference>
<dbReference type="InterPro" id="IPR033121">
    <property type="entry name" value="PEPTIDASE_A1"/>
</dbReference>
<keyword evidence="4 7" id="KW-0645">Protease</keyword>
<protein>
    <submittedName>
        <fullName evidence="7">Acid protease</fullName>
    </submittedName>
</protein>
<feature type="compositionally biased region" description="Polar residues" evidence="5">
    <location>
        <begin position="131"/>
        <end position="140"/>
    </location>
</feature>
<keyword evidence="4" id="KW-0378">Hydrolase</keyword>
<feature type="domain" description="Peptidase A1" evidence="6">
    <location>
        <begin position="80"/>
        <end position="412"/>
    </location>
</feature>
<keyword evidence="2 4" id="KW-0064">Aspartyl protease</keyword>
<feature type="active site" evidence="3">
    <location>
        <position position="294"/>
    </location>
</feature>
<keyword evidence="8" id="KW-1185">Reference proteome</keyword>
<evidence type="ECO:0000313" key="8">
    <source>
        <dbReference type="Proteomes" id="UP001175227"/>
    </source>
</evidence>
<dbReference type="CDD" id="cd05471">
    <property type="entry name" value="pepsin_like"/>
    <property type="match status" value="1"/>
</dbReference>
<dbReference type="InterPro" id="IPR021109">
    <property type="entry name" value="Peptidase_aspartic_dom_sf"/>
</dbReference>
<name>A0AA39PQ61_9AGAR</name>
<dbReference type="PANTHER" id="PTHR47966:SF51">
    <property type="entry name" value="BETA-SITE APP-CLEAVING ENZYME, ISOFORM A-RELATED"/>
    <property type="match status" value="1"/>
</dbReference>
<dbReference type="Gene3D" id="2.40.70.10">
    <property type="entry name" value="Acid Proteases"/>
    <property type="match status" value="2"/>
</dbReference>
<dbReference type="PROSITE" id="PS51767">
    <property type="entry name" value="PEPTIDASE_A1"/>
    <property type="match status" value="1"/>
</dbReference>
<dbReference type="SUPFAM" id="SSF50630">
    <property type="entry name" value="Acid proteases"/>
    <property type="match status" value="1"/>
</dbReference>
<reference evidence="7" key="1">
    <citation type="submission" date="2023-06" db="EMBL/GenBank/DDBJ databases">
        <authorList>
            <consortium name="Lawrence Berkeley National Laboratory"/>
            <person name="Ahrendt S."/>
            <person name="Sahu N."/>
            <person name="Indic B."/>
            <person name="Wong-Bajracharya J."/>
            <person name="Merenyi Z."/>
            <person name="Ke H.-M."/>
            <person name="Monk M."/>
            <person name="Kocsube S."/>
            <person name="Drula E."/>
            <person name="Lipzen A."/>
            <person name="Balint B."/>
            <person name="Henrissat B."/>
            <person name="Andreopoulos B."/>
            <person name="Martin F.M."/>
            <person name="Harder C.B."/>
            <person name="Rigling D."/>
            <person name="Ford K.L."/>
            <person name="Foster G.D."/>
            <person name="Pangilinan J."/>
            <person name="Papanicolaou A."/>
            <person name="Barry K."/>
            <person name="LaButti K."/>
            <person name="Viragh M."/>
            <person name="Koriabine M."/>
            <person name="Yan M."/>
            <person name="Riley R."/>
            <person name="Champramary S."/>
            <person name="Plett K.L."/>
            <person name="Tsai I.J."/>
            <person name="Slot J."/>
            <person name="Sipos G."/>
            <person name="Plett J."/>
            <person name="Nagy L.G."/>
            <person name="Grigoriev I.V."/>
        </authorList>
    </citation>
    <scope>NUCLEOTIDE SEQUENCE</scope>
    <source>
        <strain evidence="7">ICMP 16352</strain>
    </source>
</reference>
<proteinExistence type="inferred from homology"/>
<evidence type="ECO:0000256" key="1">
    <source>
        <dbReference type="ARBA" id="ARBA00007447"/>
    </source>
</evidence>
<feature type="active site" evidence="3">
    <location>
        <position position="98"/>
    </location>
</feature>
<dbReference type="InterPro" id="IPR001461">
    <property type="entry name" value="Aspartic_peptidase_A1"/>
</dbReference>
<evidence type="ECO:0000256" key="4">
    <source>
        <dbReference type="RuleBase" id="RU000454"/>
    </source>
</evidence>
<dbReference type="PANTHER" id="PTHR47966">
    <property type="entry name" value="BETA-SITE APP-CLEAVING ENZYME, ISOFORM A-RELATED"/>
    <property type="match status" value="1"/>
</dbReference>
<dbReference type="Proteomes" id="UP001175227">
    <property type="component" value="Unassembled WGS sequence"/>
</dbReference>
<evidence type="ECO:0000256" key="2">
    <source>
        <dbReference type="ARBA" id="ARBA00022750"/>
    </source>
</evidence>
<dbReference type="GO" id="GO:0006508">
    <property type="term" value="P:proteolysis"/>
    <property type="evidence" value="ECO:0007669"/>
    <property type="project" value="UniProtKB-KW"/>
</dbReference>
<comment type="similarity">
    <text evidence="1 4">Belongs to the peptidase A1 family.</text>
</comment>
<evidence type="ECO:0000256" key="3">
    <source>
        <dbReference type="PIRSR" id="PIRSR601461-1"/>
    </source>
</evidence>
<organism evidence="7 8">
    <name type="scientific">Armillaria novae-zelandiae</name>
    <dbReference type="NCBI Taxonomy" id="153914"/>
    <lineage>
        <taxon>Eukaryota</taxon>
        <taxon>Fungi</taxon>
        <taxon>Dikarya</taxon>
        <taxon>Basidiomycota</taxon>
        <taxon>Agaricomycotina</taxon>
        <taxon>Agaricomycetes</taxon>
        <taxon>Agaricomycetidae</taxon>
        <taxon>Agaricales</taxon>
        <taxon>Marasmiineae</taxon>
        <taxon>Physalacriaceae</taxon>
        <taxon>Armillaria</taxon>
    </lineage>
</organism>
<dbReference type="PROSITE" id="PS00141">
    <property type="entry name" value="ASP_PROTEASE"/>
    <property type="match status" value="1"/>
</dbReference>
<feature type="region of interest" description="Disordered" evidence="5">
    <location>
        <begin position="117"/>
        <end position="140"/>
    </location>
</feature>
<dbReference type="PRINTS" id="PR00792">
    <property type="entry name" value="PEPSIN"/>
</dbReference>
<dbReference type="AlphaFoldDB" id="A0AA39PQ61"/>
<comment type="caution">
    <text evidence="7">The sequence shown here is derived from an EMBL/GenBank/DDBJ whole genome shotgun (WGS) entry which is preliminary data.</text>
</comment>
<dbReference type="EMBL" id="JAUEPR010000003">
    <property type="protein sequence ID" value="KAK0487761.1"/>
    <property type="molecule type" value="Genomic_DNA"/>
</dbReference>
<sequence length="422" mass="45133">MSRISANALQFSTRLHPKCGHAKDILARDRARAQKLMSGTQPHGPLVVQEMCKKDGTQRSQSGQPDSGNSIDVTDAAVTYTCIVKLGQPGQPFKLLIDTGDCLIIAFPHFKLTRSSGSSNTWVGADKEYKPSSSSKNTRKSVNVSYGSGSFTGTEMIDRCELSPALVIDQQSIGVASSAQGFQGVDGILGIGPVDLTQGTVNGMGNIPTVTGNLKSEGKIPKESIAISYQPTTGADMANGEMTFGSENSSKYTGDITYVPITSTSPANKYWGVDQSMTYGKNMNIMSKCAGIVDTGTTLLLLSSGAYKKYMEATGAKMDESTGLLCVTKEQFSKMENLCFKMGSTTFEMTPNAQIWPRSLNAMMGGKTDVIYLVVADMGDMGGSGLEFINGFAFLQRFYSVYDTTNCRVGLANTPHTMDGTN</sequence>
<evidence type="ECO:0000256" key="5">
    <source>
        <dbReference type="SAM" id="MobiDB-lite"/>
    </source>
</evidence>
<evidence type="ECO:0000259" key="6">
    <source>
        <dbReference type="PROSITE" id="PS51767"/>
    </source>
</evidence>
<dbReference type="InterPro" id="IPR001969">
    <property type="entry name" value="Aspartic_peptidase_AS"/>
</dbReference>
<evidence type="ECO:0000313" key="7">
    <source>
        <dbReference type="EMBL" id="KAK0487761.1"/>
    </source>
</evidence>
<dbReference type="InterPro" id="IPR034164">
    <property type="entry name" value="Pepsin-like_dom"/>
</dbReference>
<gene>
    <name evidence="7" type="ORF">IW261DRAFT_1558805</name>
</gene>
<accession>A0AA39PQ61</accession>
<dbReference type="Pfam" id="PF00026">
    <property type="entry name" value="Asp"/>
    <property type="match status" value="1"/>
</dbReference>